<dbReference type="AlphaFoldDB" id="A0AAD7T688"/>
<evidence type="ECO:0000313" key="3">
    <source>
        <dbReference type="Proteomes" id="UP001221898"/>
    </source>
</evidence>
<organism evidence="2 3">
    <name type="scientific">Aldrovandia affinis</name>
    <dbReference type="NCBI Taxonomy" id="143900"/>
    <lineage>
        <taxon>Eukaryota</taxon>
        <taxon>Metazoa</taxon>
        <taxon>Chordata</taxon>
        <taxon>Craniata</taxon>
        <taxon>Vertebrata</taxon>
        <taxon>Euteleostomi</taxon>
        <taxon>Actinopterygii</taxon>
        <taxon>Neopterygii</taxon>
        <taxon>Teleostei</taxon>
        <taxon>Notacanthiformes</taxon>
        <taxon>Halosauridae</taxon>
        <taxon>Aldrovandia</taxon>
    </lineage>
</organism>
<evidence type="ECO:0000256" key="1">
    <source>
        <dbReference type="SAM" id="MobiDB-lite"/>
    </source>
</evidence>
<comment type="caution">
    <text evidence="2">The sequence shown here is derived from an EMBL/GenBank/DDBJ whole genome shotgun (WGS) entry which is preliminary data.</text>
</comment>
<dbReference type="EMBL" id="JAINUG010000010">
    <property type="protein sequence ID" value="KAJ8415142.1"/>
    <property type="molecule type" value="Genomic_DNA"/>
</dbReference>
<proteinExistence type="predicted"/>
<evidence type="ECO:0000313" key="2">
    <source>
        <dbReference type="EMBL" id="KAJ8415142.1"/>
    </source>
</evidence>
<gene>
    <name evidence="2" type="ORF">AAFF_G00008400</name>
</gene>
<dbReference type="Proteomes" id="UP001221898">
    <property type="component" value="Unassembled WGS sequence"/>
</dbReference>
<keyword evidence="3" id="KW-1185">Reference proteome</keyword>
<reference evidence="2" key="1">
    <citation type="journal article" date="2023" name="Science">
        <title>Genome structures resolve the early diversification of teleost fishes.</title>
        <authorList>
            <person name="Parey E."/>
            <person name="Louis A."/>
            <person name="Montfort J."/>
            <person name="Bouchez O."/>
            <person name="Roques C."/>
            <person name="Iampietro C."/>
            <person name="Lluch J."/>
            <person name="Castinel A."/>
            <person name="Donnadieu C."/>
            <person name="Desvignes T."/>
            <person name="Floi Bucao C."/>
            <person name="Jouanno E."/>
            <person name="Wen M."/>
            <person name="Mejri S."/>
            <person name="Dirks R."/>
            <person name="Jansen H."/>
            <person name="Henkel C."/>
            <person name="Chen W.J."/>
            <person name="Zahm M."/>
            <person name="Cabau C."/>
            <person name="Klopp C."/>
            <person name="Thompson A.W."/>
            <person name="Robinson-Rechavi M."/>
            <person name="Braasch I."/>
            <person name="Lecointre G."/>
            <person name="Bobe J."/>
            <person name="Postlethwait J.H."/>
            <person name="Berthelot C."/>
            <person name="Roest Crollius H."/>
            <person name="Guiguen Y."/>
        </authorList>
    </citation>
    <scope>NUCLEOTIDE SEQUENCE</scope>
    <source>
        <strain evidence="2">NC1722</strain>
    </source>
</reference>
<protein>
    <submittedName>
        <fullName evidence="2">Uncharacterized protein</fullName>
    </submittedName>
</protein>
<accession>A0AAD7T688</accession>
<feature type="region of interest" description="Disordered" evidence="1">
    <location>
        <begin position="1"/>
        <end position="31"/>
    </location>
</feature>
<sequence length="106" mass="11580">MSSAQIHWARTAGQGYQRSRSAGYRSPAARDRRAQMEILPLRVWVRECPRLCPKVIEVTMLTVLSSSRARNASDNDGSKVKTALLPPASLCSLSVGCRVTVGPLRA</sequence>
<name>A0AAD7T688_9TELE</name>